<dbReference type="Proteomes" id="UP000268033">
    <property type="component" value="Unassembled WGS sequence"/>
</dbReference>
<evidence type="ECO:0000313" key="2">
    <source>
        <dbReference type="EMBL" id="ROQ25828.1"/>
    </source>
</evidence>
<proteinExistence type="predicted"/>
<dbReference type="STRING" id="584787.GCA_001247655_02886"/>
<accession>A0A3N1PDC6</accession>
<reference evidence="2 3" key="1">
    <citation type="submission" date="2018-11" db="EMBL/GenBank/DDBJ databases">
        <title>Genomic Encyclopedia of Type Strains, Phase IV (KMG-IV): sequencing the most valuable type-strain genomes for metagenomic binning, comparative biology and taxonomic classification.</title>
        <authorList>
            <person name="Goeker M."/>
        </authorList>
    </citation>
    <scope>NUCLEOTIDE SEQUENCE [LARGE SCALE GENOMIC DNA]</scope>
    <source>
        <strain evidence="2 3">DSM 21945</strain>
    </source>
</reference>
<feature type="chain" id="PRO_5017980579" evidence="1">
    <location>
        <begin position="24"/>
        <end position="171"/>
    </location>
</feature>
<protein>
    <submittedName>
        <fullName evidence="2">Uncharacterized protein</fullName>
    </submittedName>
</protein>
<keyword evidence="1" id="KW-0732">Signal</keyword>
<dbReference type="InterPro" id="IPR018490">
    <property type="entry name" value="cNMP-bd_dom_sf"/>
</dbReference>
<keyword evidence="3" id="KW-1185">Reference proteome</keyword>
<sequence>MTPFKPLALLLGLALGACQGATALDADGKKTMTPSTTYLHLLRHTPFFTALSTHQLRWVIEHSAEWRAEAGAVIARSTSAPDYWVLLDGGWELVCGERHYPSGHGAPGKWFNPALAKGQDCALITTTGSYVMRILASDMNAMLASGFAFEGQLQAGRDFYTLLFDTALEGR</sequence>
<feature type="signal peptide" evidence="1">
    <location>
        <begin position="1"/>
        <end position="23"/>
    </location>
</feature>
<dbReference type="AlphaFoldDB" id="A0A3N1PDC6"/>
<evidence type="ECO:0000256" key="1">
    <source>
        <dbReference type="SAM" id="SignalP"/>
    </source>
</evidence>
<organism evidence="2 3">
    <name type="scientific">Gallaecimonas pentaromativorans</name>
    <dbReference type="NCBI Taxonomy" id="584787"/>
    <lineage>
        <taxon>Bacteria</taxon>
        <taxon>Pseudomonadati</taxon>
        <taxon>Pseudomonadota</taxon>
        <taxon>Gammaproteobacteria</taxon>
        <taxon>Enterobacterales</taxon>
        <taxon>Gallaecimonadaceae</taxon>
        <taxon>Gallaecimonas</taxon>
    </lineage>
</organism>
<dbReference type="RefSeq" id="WP_123421577.1">
    <property type="nucleotide sequence ID" value="NZ_JBLXAC010000003.1"/>
</dbReference>
<dbReference type="EMBL" id="RJUL01000005">
    <property type="protein sequence ID" value="ROQ25828.1"/>
    <property type="molecule type" value="Genomic_DNA"/>
</dbReference>
<comment type="caution">
    <text evidence="2">The sequence shown here is derived from an EMBL/GenBank/DDBJ whole genome shotgun (WGS) entry which is preliminary data.</text>
</comment>
<dbReference type="SUPFAM" id="SSF51206">
    <property type="entry name" value="cAMP-binding domain-like"/>
    <property type="match status" value="1"/>
</dbReference>
<name>A0A3N1PDC6_9GAMM</name>
<dbReference type="PROSITE" id="PS51257">
    <property type="entry name" value="PROKAR_LIPOPROTEIN"/>
    <property type="match status" value="1"/>
</dbReference>
<evidence type="ECO:0000313" key="3">
    <source>
        <dbReference type="Proteomes" id="UP000268033"/>
    </source>
</evidence>
<gene>
    <name evidence="2" type="ORF">EDC28_105138</name>
</gene>